<feature type="signal peptide" evidence="1">
    <location>
        <begin position="1"/>
        <end position="18"/>
    </location>
</feature>
<feature type="chain" id="PRO_5042023108" evidence="1">
    <location>
        <begin position="19"/>
        <end position="222"/>
    </location>
</feature>
<dbReference type="PANTHER" id="PTHR23208">
    <property type="entry name" value="LYSOZYME PROTEIN"/>
    <property type="match status" value="1"/>
</dbReference>
<evidence type="ECO:0000313" key="2">
    <source>
        <dbReference type="Proteomes" id="UP000887575"/>
    </source>
</evidence>
<dbReference type="GO" id="GO:0045087">
    <property type="term" value="P:innate immune response"/>
    <property type="evidence" value="ECO:0007669"/>
    <property type="project" value="TreeGrafter"/>
</dbReference>
<evidence type="ECO:0000313" key="3">
    <source>
        <dbReference type="WBParaSite" id="MBELARI_LOCUS4756"/>
    </source>
</evidence>
<dbReference type="InterPro" id="IPR051595">
    <property type="entry name" value="GH25_Enzymes"/>
</dbReference>
<dbReference type="WBParaSite" id="MBELARI_LOCUS4756">
    <property type="protein sequence ID" value="MBELARI_LOCUS4756"/>
    <property type="gene ID" value="MBELARI_LOCUS4756"/>
</dbReference>
<dbReference type="InterPro" id="IPR017853">
    <property type="entry name" value="GH"/>
</dbReference>
<sequence>MLRFLLVFTYSTWAFVSAEKGFEWAPFNDGDLNCLSSHYAFYMGTLRTPSNVPSPSDLQTLRNASARVLRVFAVIKPCYIIDCTPAEVYLSMIVQALNESGIEIKTLWLDVTERLPIYNMQANQQVITNFGNAAKKLNIEIGIRTVPDSWASFVTKNWDGMAGFPLFLAEEKSFTPFGGWTKPRIRRIGRPAWPNYPTCTCGSRSYKYKCSYDPMQVYDDGL</sequence>
<keyword evidence="2" id="KW-1185">Reference proteome</keyword>
<name>A0AAF3FD09_9BILA</name>
<dbReference type="Proteomes" id="UP000887575">
    <property type="component" value="Unassembled WGS sequence"/>
</dbReference>
<keyword evidence="1" id="KW-0732">Signal</keyword>
<dbReference type="SUPFAM" id="SSF51445">
    <property type="entry name" value="(Trans)glycosidases"/>
    <property type="match status" value="1"/>
</dbReference>
<protein>
    <submittedName>
        <fullName evidence="3">Uncharacterized protein</fullName>
    </submittedName>
</protein>
<dbReference type="GO" id="GO:0007165">
    <property type="term" value="P:signal transduction"/>
    <property type="evidence" value="ECO:0007669"/>
    <property type="project" value="TreeGrafter"/>
</dbReference>
<proteinExistence type="predicted"/>
<dbReference type="PANTHER" id="PTHR23208:SF36">
    <property type="entry name" value="LYSOZYME-RELATED"/>
    <property type="match status" value="1"/>
</dbReference>
<accession>A0AAF3FD09</accession>
<dbReference type="AlphaFoldDB" id="A0AAF3FD09"/>
<evidence type="ECO:0000256" key="1">
    <source>
        <dbReference type="SAM" id="SignalP"/>
    </source>
</evidence>
<organism evidence="2 3">
    <name type="scientific">Mesorhabditis belari</name>
    <dbReference type="NCBI Taxonomy" id="2138241"/>
    <lineage>
        <taxon>Eukaryota</taxon>
        <taxon>Metazoa</taxon>
        <taxon>Ecdysozoa</taxon>
        <taxon>Nematoda</taxon>
        <taxon>Chromadorea</taxon>
        <taxon>Rhabditida</taxon>
        <taxon>Rhabditina</taxon>
        <taxon>Rhabditomorpha</taxon>
        <taxon>Rhabditoidea</taxon>
        <taxon>Rhabditidae</taxon>
        <taxon>Mesorhabditinae</taxon>
        <taxon>Mesorhabditis</taxon>
    </lineage>
</organism>
<reference evidence="3" key="1">
    <citation type="submission" date="2024-02" db="UniProtKB">
        <authorList>
            <consortium name="WormBaseParasite"/>
        </authorList>
    </citation>
    <scope>IDENTIFICATION</scope>
</reference>